<dbReference type="EMBL" id="UYRR01010752">
    <property type="protein sequence ID" value="VDK25595.1"/>
    <property type="molecule type" value="Genomic_DNA"/>
</dbReference>
<evidence type="ECO:0000313" key="3">
    <source>
        <dbReference type="WBParaSite" id="ASIM_0000568301-mRNA-1"/>
    </source>
</evidence>
<dbReference type="Proteomes" id="UP000267096">
    <property type="component" value="Unassembled WGS sequence"/>
</dbReference>
<organism evidence="3">
    <name type="scientific">Anisakis simplex</name>
    <name type="common">Herring worm</name>
    <dbReference type="NCBI Taxonomy" id="6269"/>
    <lineage>
        <taxon>Eukaryota</taxon>
        <taxon>Metazoa</taxon>
        <taxon>Ecdysozoa</taxon>
        <taxon>Nematoda</taxon>
        <taxon>Chromadorea</taxon>
        <taxon>Rhabditida</taxon>
        <taxon>Spirurina</taxon>
        <taxon>Ascaridomorpha</taxon>
        <taxon>Ascaridoidea</taxon>
        <taxon>Anisakidae</taxon>
        <taxon>Anisakis</taxon>
        <taxon>Anisakis simplex complex</taxon>
    </lineage>
</organism>
<evidence type="ECO:0000313" key="2">
    <source>
        <dbReference type="Proteomes" id="UP000267096"/>
    </source>
</evidence>
<reference evidence="1 2" key="2">
    <citation type="submission" date="2018-11" db="EMBL/GenBank/DDBJ databases">
        <authorList>
            <consortium name="Pathogen Informatics"/>
        </authorList>
    </citation>
    <scope>NUCLEOTIDE SEQUENCE [LARGE SCALE GENOMIC DNA]</scope>
</reference>
<evidence type="ECO:0000313" key="1">
    <source>
        <dbReference type="EMBL" id="VDK25595.1"/>
    </source>
</evidence>
<sequence>MDGGGYVQVQMDFLEACSAGDIKKTTALLSSGYIDSNFHHHVNGWSVSFVHHILYSIISLNFSFEISSKSQKFIYVVYVWT</sequence>
<reference evidence="3" key="1">
    <citation type="submission" date="2017-02" db="UniProtKB">
        <authorList>
            <consortium name="WormBaseParasite"/>
        </authorList>
    </citation>
    <scope>IDENTIFICATION</scope>
</reference>
<dbReference type="WBParaSite" id="ASIM_0000568301-mRNA-1">
    <property type="protein sequence ID" value="ASIM_0000568301-mRNA-1"/>
    <property type="gene ID" value="ASIM_0000568301"/>
</dbReference>
<accession>A0A0M3JDJ5</accession>
<keyword evidence="2" id="KW-1185">Reference proteome</keyword>
<protein>
    <submittedName>
        <fullName evidence="3">ANK_REP_REGION domain-containing protein</fullName>
    </submittedName>
</protein>
<gene>
    <name evidence="1" type="ORF">ASIM_LOCUS5476</name>
</gene>
<proteinExistence type="predicted"/>
<dbReference type="AlphaFoldDB" id="A0A0M3JDJ5"/>
<name>A0A0M3JDJ5_ANISI</name>